<keyword evidence="1" id="KW-0548">Nucleotidyltransferase</keyword>
<organism evidence="1 2">
    <name type="scientific">Gossypium australe</name>
    <dbReference type="NCBI Taxonomy" id="47621"/>
    <lineage>
        <taxon>Eukaryota</taxon>
        <taxon>Viridiplantae</taxon>
        <taxon>Streptophyta</taxon>
        <taxon>Embryophyta</taxon>
        <taxon>Tracheophyta</taxon>
        <taxon>Spermatophyta</taxon>
        <taxon>Magnoliopsida</taxon>
        <taxon>eudicotyledons</taxon>
        <taxon>Gunneridae</taxon>
        <taxon>Pentapetalae</taxon>
        <taxon>rosids</taxon>
        <taxon>malvids</taxon>
        <taxon>Malvales</taxon>
        <taxon>Malvaceae</taxon>
        <taxon>Malvoideae</taxon>
        <taxon>Gossypium</taxon>
    </lineage>
</organism>
<dbReference type="PANTHER" id="PTHR33116:SF75">
    <property type="entry name" value="RIBONUCLEASE H PROTEIN"/>
    <property type="match status" value="1"/>
</dbReference>
<evidence type="ECO:0000313" key="2">
    <source>
        <dbReference type="Proteomes" id="UP000325315"/>
    </source>
</evidence>
<proteinExistence type="predicted"/>
<dbReference type="AlphaFoldDB" id="A0A5B6VU90"/>
<keyword evidence="1" id="KW-0808">Transferase</keyword>
<protein>
    <submittedName>
        <fullName evidence="1">Reverse transcriptase</fullName>
    </submittedName>
</protein>
<sequence length="340" mass="39049">MGFGAKWRGWIMECVSTARAAMLERTQTGDPLSPFLLILVTEVLHLMLVKAEEIGTISGIQNIIANQSFSHLQFADNTNLFLRAEEYVKNIKYILRCFEISSSLSINFKKLCLVGFGTDEEFLLRMAALCRCKIRDLPFNYLGIPLRADPRKIATWDSIAERFCKKLSRWKCQSLPFAARIVLVNSILSALPIYFMSLFQASSIVIKNIDKIIRNILWGGAKDGKSKLEVGLFAEREGGVGVVNLKIKNRALMAKWSWRFTTEKNALWRKVIQVKYGSLPLQWRFRTSNLKEMSILWRRIVENSKTANVAKWVRNESFRWLIGNGKLVLFWEDFGVVIIL</sequence>
<keyword evidence="1" id="KW-0695">RNA-directed DNA polymerase</keyword>
<dbReference type="PANTHER" id="PTHR33116">
    <property type="entry name" value="REVERSE TRANSCRIPTASE ZINC-BINDING DOMAIN-CONTAINING PROTEIN-RELATED-RELATED"/>
    <property type="match status" value="1"/>
</dbReference>
<dbReference type="GO" id="GO:0003964">
    <property type="term" value="F:RNA-directed DNA polymerase activity"/>
    <property type="evidence" value="ECO:0007669"/>
    <property type="project" value="UniProtKB-KW"/>
</dbReference>
<keyword evidence="2" id="KW-1185">Reference proteome</keyword>
<evidence type="ECO:0000313" key="1">
    <source>
        <dbReference type="EMBL" id="KAA3472507.1"/>
    </source>
</evidence>
<reference evidence="2" key="1">
    <citation type="journal article" date="2019" name="Plant Biotechnol. J.">
        <title>Genome sequencing of the Australian wild diploid species Gossypium australe highlights disease resistance and delayed gland morphogenesis.</title>
        <authorList>
            <person name="Cai Y."/>
            <person name="Cai X."/>
            <person name="Wang Q."/>
            <person name="Wang P."/>
            <person name="Zhang Y."/>
            <person name="Cai C."/>
            <person name="Xu Y."/>
            <person name="Wang K."/>
            <person name="Zhou Z."/>
            <person name="Wang C."/>
            <person name="Geng S."/>
            <person name="Li B."/>
            <person name="Dong Q."/>
            <person name="Hou Y."/>
            <person name="Wang H."/>
            <person name="Ai P."/>
            <person name="Liu Z."/>
            <person name="Yi F."/>
            <person name="Sun M."/>
            <person name="An G."/>
            <person name="Cheng J."/>
            <person name="Zhang Y."/>
            <person name="Shi Q."/>
            <person name="Xie Y."/>
            <person name="Shi X."/>
            <person name="Chang Y."/>
            <person name="Huang F."/>
            <person name="Chen Y."/>
            <person name="Hong S."/>
            <person name="Mi L."/>
            <person name="Sun Q."/>
            <person name="Zhang L."/>
            <person name="Zhou B."/>
            <person name="Peng R."/>
            <person name="Zhang X."/>
            <person name="Liu F."/>
        </authorList>
    </citation>
    <scope>NUCLEOTIDE SEQUENCE [LARGE SCALE GENOMIC DNA]</scope>
    <source>
        <strain evidence="2">cv. PA1801</strain>
    </source>
</reference>
<name>A0A5B6VU90_9ROSI</name>
<comment type="caution">
    <text evidence="1">The sequence shown here is derived from an EMBL/GenBank/DDBJ whole genome shotgun (WGS) entry which is preliminary data.</text>
</comment>
<accession>A0A5B6VU90</accession>
<dbReference type="Proteomes" id="UP000325315">
    <property type="component" value="Unassembled WGS sequence"/>
</dbReference>
<dbReference type="OrthoDB" id="994369at2759"/>
<gene>
    <name evidence="1" type="ORF">EPI10_022982</name>
</gene>
<dbReference type="EMBL" id="SMMG02000005">
    <property type="protein sequence ID" value="KAA3472507.1"/>
    <property type="molecule type" value="Genomic_DNA"/>
</dbReference>